<evidence type="ECO:0000256" key="2">
    <source>
        <dbReference type="ARBA" id="ARBA00022692"/>
    </source>
</evidence>
<evidence type="ECO:0000256" key="1">
    <source>
        <dbReference type="ARBA" id="ARBA00004141"/>
    </source>
</evidence>
<evidence type="ECO:0000256" key="3">
    <source>
        <dbReference type="ARBA" id="ARBA00022989"/>
    </source>
</evidence>
<dbReference type="RefSeq" id="WP_230099191.1">
    <property type="nucleotide sequence ID" value="NZ_CAKKNT010000025.1"/>
</dbReference>
<dbReference type="PANTHER" id="PTHR43229:SF2">
    <property type="entry name" value="NODULATION PROTEIN J"/>
    <property type="match status" value="1"/>
</dbReference>
<sequence length="282" mass="31245">MIWMVRRNLQLYFSKFSNVLLSLLGAIISIVLYLVFLKGNLMSSWAALPNATTILDWWLIGGTMVITALTTTLNSLSVFVGDREQQTFKDLALTDVSPSKLLLGYLGASLIIGVLMQMVMFVILSIYFGLTDGLKMQWQQLPQVFGIAILSSLVWTAFNLLVTSFIKRTDNFGKVGTILATAAGFFVGVYVPFGILSKTANHIIQLTPAPYNSALYRQILLQQPLAAANLPSKTLLSLKKDLGVDIVWHVNATTAWQNGMILGIFTLIFTFSVMIFARKHLK</sequence>
<keyword evidence="4 5" id="KW-0472">Membrane</keyword>
<dbReference type="Pfam" id="PF12698">
    <property type="entry name" value="ABC2_membrane_3"/>
    <property type="match status" value="1"/>
</dbReference>
<feature type="domain" description="ABC-2 type transporter transmembrane" evidence="6">
    <location>
        <begin position="49"/>
        <end position="270"/>
    </location>
</feature>
<proteinExistence type="predicted"/>
<gene>
    <name evidence="7" type="ORF">WGH24286_01590</name>
</gene>
<evidence type="ECO:0000313" key="7">
    <source>
        <dbReference type="EMBL" id="CAH0419143.1"/>
    </source>
</evidence>
<dbReference type="Proteomes" id="UP000789719">
    <property type="component" value="Unassembled WGS sequence"/>
</dbReference>
<evidence type="ECO:0000256" key="4">
    <source>
        <dbReference type="ARBA" id="ARBA00023136"/>
    </source>
</evidence>
<feature type="transmembrane region" description="Helical" evidence="5">
    <location>
        <begin position="102"/>
        <end position="130"/>
    </location>
</feature>
<feature type="transmembrane region" description="Helical" evidence="5">
    <location>
        <begin position="57"/>
        <end position="81"/>
    </location>
</feature>
<feature type="transmembrane region" description="Helical" evidence="5">
    <location>
        <begin position="175"/>
        <end position="196"/>
    </location>
</feature>
<dbReference type="InterPro" id="IPR051784">
    <property type="entry name" value="Nod_factor_ABC_transporter"/>
</dbReference>
<keyword evidence="2 5" id="KW-0812">Transmembrane</keyword>
<dbReference type="EMBL" id="CAKKNT010000025">
    <property type="protein sequence ID" value="CAH0419143.1"/>
    <property type="molecule type" value="Genomic_DNA"/>
</dbReference>
<evidence type="ECO:0000313" key="8">
    <source>
        <dbReference type="Proteomes" id="UP000789719"/>
    </source>
</evidence>
<accession>A0ABN8BQX0</accession>
<evidence type="ECO:0000259" key="6">
    <source>
        <dbReference type="Pfam" id="PF12698"/>
    </source>
</evidence>
<dbReference type="PANTHER" id="PTHR43229">
    <property type="entry name" value="NODULATION PROTEIN J"/>
    <property type="match status" value="1"/>
</dbReference>
<comment type="caution">
    <text evidence="7">The sequence shown here is derived from an EMBL/GenBank/DDBJ whole genome shotgun (WGS) entry which is preliminary data.</text>
</comment>
<reference evidence="7 8" key="1">
    <citation type="submission" date="2021-11" db="EMBL/GenBank/DDBJ databases">
        <authorList>
            <person name="Depoorter E."/>
        </authorList>
    </citation>
    <scope>NUCLEOTIDE SEQUENCE [LARGE SCALE GENOMIC DNA]</scope>
    <source>
        <strain evidence="7 8">LMG 24286</strain>
    </source>
</reference>
<evidence type="ECO:0000256" key="5">
    <source>
        <dbReference type="SAM" id="Phobius"/>
    </source>
</evidence>
<organism evidence="7 8">
    <name type="scientific">Periweissella ghanensis</name>
    <dbReference type="NCBI Taxonomy" id="467997"/>
    <lineage>
        <taxon>Bacteria</taxon>
        <taxon>Bacillati</taxon>
        <taxon>Bacillota</taxon>
        <taxon>Bacilli</taxon>
        <taxon>Lactobacillales</taxon>
        <taxon>Lactobacillaceae</taxon>
        <taxon>Periweissella</taxon>
    </lineage>
</organism>
<protein>
    <recommendedName>
        <fullName evidence="6">ABC-2 type transporter transmembrane domain-containing protein</fullName>
    </recommendedName>
</protein>
<feature type="transmembrane region" description="Helical" evidence="5">
    <location>
        <begin position="255"/>
        <end position="277"/>
    </location>
</feature>
<keyword evidence="3 5" id="KW-1133">Transmembrane helix</keyword>
<keyword evidence="8" id="KW-1185">Reference proteome</keyword>
<feature type="transmembrane region" description="Helical" evidence="5">
    <location>
        <begin position="12"/>
        <end position="37"/>
    </location>
</feature>
<dbReference type="InterPro" id="IPR013525">
    <property type="entry name" value="ABC2_TM"/>
</dbReference>
<feature type="transmembrane region" description="Helical" evidence="5">
    <location>
        <begin position="142"/>
        <end position="163"/>
    </location>
</feature>
<name>A0ABN8BQX0_9LACO</name>
<comment type="subcellular location">
    <subcellularLocation>
        <location evidence="1">Membrane</location>
        <topology evidence="1">Multi-pass membrane protein</topology>
    </subcellularLocation>
</comment>